<sequence length="673" mass="72668">MKTSSQGAFLRHNCLPMVTPAIFLLYIFSILHHVAANDIGPGTRSGHCAFAHQNTLHIFGGSIIGSEALPANHSSFSRFSTLTFPLEANTTSLPWKDLPSREAYNIVNGACAMTDSGYAILIGYDPFDSHVTSPGIQIFNSNDQTWISSIQLNSTVNVTLAFSQRQGMASTMWAGSVFFLFGGSVSQSNTQDMFVLDTRTWPWSLSQLSPSDKTPVATSHSTMIATSSNLIYYIDSPDTPSDDGVYESTVSQFDPVELEWSDTTMTITTSYPVSFVAGNDSEILLIPKSDNYTKINSHKNGPLHQFLVESMTKRQQEAQTPPTEANSTISNVLTLDLLSSSHNAFSPIPIPGILLTADAGGTVTNLLNRNVVLYGGKADNAPNSQLVVFDSLSHSITNTVLNVSPDAPAIIHPPSAPETTSSSSGKLDRNLIGLCIALAVAGLTVLGLIAIAFIRRRQLRRTQEKKPLVAELTADDDKGSLISATAPDFRRFPVIKEQEDAVTWSDKVRNMLTSVGAAAAVPNEILRRQSQKTKSGKSMEKRKETAPGDVSNSLQVSAPMLASGYTEKQIYCNLSRPPPSRFREHFEGKGRFVSGLSEASASVFSADAALLRSSSYHLGLETASNTQAPSLPRSNSEYIAHSIPGSLLPTSCGGVFSDMTSRSNVPPSYRRSW</sequence>
<feature type="chain" id="PRO_5042169096" evidence="3">
    <location>
        <begin position="37"/>
        <end position="673"/>
    </location>
</feature>
<dbReference type="Proteomes" id="UP001206595">
    <property type="component" value="Unassembled WGS sequence"/>
</dbReference>
<accession>A0AAD5EII5</accession>
<protein>
    <submittedName>
        <fullName evidence="4">Uncharacterized protein</fullName>
    </submittedName>
</protein>
<evidence type="ECO:0000256" key="2">
    <source>
        <dbReference type="SAM" id="Phobius"/>
    </source>
</evidence>
<name>A0AAD5EII5_UMBRA</name>
<gene>
    <name evidence="4" type="ORF">K450DRAFT_225575</name>
</gene>
<evidence type="ECO:0000313" key="5">
    <source>
        <dbReference type="Proteomes" id="UP001206595"/>
    </source>
</evidence>
<dbReference type="Gene3D" id="2.120.10.80">
    <property type="entry name" value="Kelch-type beta propeller"/>
    <property type="match status" value="1"/>
</dbReference>
<dbReference type="InterPro" id="IPR015915">
    <property type="entry name" value="Kelch-typ_b-propeller"/>
</dbReference>
<dbReference type="RefSeq" id="XP_051447944.1">
    <property type="nucleotide sequence ID" value="XM_051586400.1"/>
</dbReference>
<keyword evidence="2" id="KW-1133">Transmembrane helix</keyword>
<feature type="region of interest" description="Disordered" evidence="1">
    <location>
        <begin position="526"/>
        <end position="552"/>
    </location>
</feature>
<evidence type="ECO:0000256" key="3">
    <source>
        <dbReference type="SAM" id="SignalP"/>
    </source>
</evidence>
<feature type="signal peptide" evidence="3">
    <location>
        <begin position="1"/>
        <end position="36"/>
    </location>
</feature>
<keyword evidence="5" id="KW-1185">Reference proteome</keyword>
<keyword evidence="2" id="KW-0472">Membrane</keyword>
<feature type="compositionally biased region" description="Basic and acidic residues" evidence="1">
    <location>
        <begin position="537"/>
        <end position="546"/>
    </location>
</feature>
<dbReference type="SUPFAM" id="SSF117281">
    <property type="entry name" value="Kelch motif"/>
    <property type="match status" value="1"/>
</dbReference>
<keyword evidence="2" id="KW-0812">Transmembrane</keyword>
<dbReference type="GeneID" id="75911748"/>
<keyword evidence="3" id="KW-0732">Signal</keyword>
<evidence type="ECO:0000256" key="1">
    <source>
        <dbReference type="SAM" id="MobiDB-lite"/>
    </source>
</evidence>
<comment type="caution">
    <text evidence="4">The sequence shown here is derived from an EMBL/GenBank/DDBJ whole genome shotgun (WGS) entry which is preliminary data.</text>
</comment>
<organism evidence="4 5">
    <name type="scientific">Umbelopsis ramanniana AG</name>
    <dbReference type="NCBI Taxonomy" id="1314678"/>
    <lineage>
        <taxon>Eukaryota</taxon>
        <taxon>Fungi</taxon>
        <taxon>Fungi incertae sedis</taxon>
        <taxon>Mucoromycota</taxon>
        <taxon>Mucoromycotina</taxon>
        <taxon>Umbelopsidomycetes</taxon>
        <taxon>Umbelopsidales</taxon>
        <taxon>Umbelopsidaceae</taxon>
        <taxon>Umbelopsis</taxon>
    </lineage>
</organism>
<dbReference type="EMBL" id="MU620898">
    <property type="protein sequence ID" value="KAI8582940.1"/>
    <property type="molecule type" value="Genomic_DNA"/>
</dbReference>
<reference evidence="4" key="2">
    <citation type="journal article" date="2022" name="Proc. Natl. Acad. Sci. U.S.A.">
        <title>Diploid-dominant life cycles characterize the early evolution of Fungi.</title>
        <authorList>
            <person name="Amses K.R."/>
            <person name="Simmons D.R."/>
            <person name="Longcore J.E."/>
            <person name="Mondo S.J."/>
            <person name="Seto K."/>
            <person name="Jeronimo G.H."/>
            <person name="Bonds A.E."/>
            <person name="Quandt C.A."/>
            <person name="Davis W.J."/>
            <person name="Chang Y."/>
            <person name="Federici B.A."/>
            <person name="Kuo A."/>
            <person name="LaButti K."/>
            <person name="Pangilinan J."/>
            <person name="Andreopoulos W."/>
            <person name="Tritt A."/>
            <person name="Riley R."/>
            <person name="Hundley H."/>
            <person name="Johnson J."/>
            <person name="Lipzen A."/>
            <person name="Barry K."/>
            <person name="Lang B.F."/>
            <person name="Cuomo C.A."/>
            <person name="Buchler N.E."/>
            <person name="Grigoriev I.V."/>
            <person name="Spatafora J.W."/>
            <person name="Stajich J.E."/>
            <person name="James T.Y."/>
        </authorList>
    </citation>
    <scope>NUCLEOTIDE SEQUENCE</scope>
    <source>
        <strain evidence="4">AG</strain>
    </source>
</reference>
<proteinExistence type="predicted"/>
<dbReference type="AlphaFoldDB" id="A0AAD5EII5"/>
<reference evidence="4" key="1">
    <citation type="submission" date="2021-06" db="EMBL/GenBank/DDBJ databases">
        <authorList>
            <consortium name="DOE Joint Genome Institute"/>
            <person name="Mondo S.J."/>
            <person name="Amses K.R."/>
            <person name="Simmons D.R."/>
            <person name="Longcore J.E."/>
            <person name="Seto K."/>
            <person name="Alves G.H."/>
            <person name="Bonds A.E."/>
            <person name="Quandt C.A."/>
            <person name="Davis W.J."/>
            <person name="Chang Y."/>
            <person name="Letcher P.M."/>
            <person name="Powell M.J."/>
            <person name="Kuo A."/>
            <person name="Labutti K."/>
            <person name="Pangilinan J."/>
            <person name="Andreopoulos W."/>
            <person name="Tritt A."/>
            <person name="Riley R."/>
            <person name="Hundley H."/>
            <person name="Johnson J."/>
            <person name="Lipzen A."/>
            <person name="Barry K."/>
            <person name="Berbee M.L."/>
            <person name="Buchler N.E."/>
            <person name="Grigoriev I.V."/>
            <person name="Spatafora J.W."/>
            <person name="Stajich J.E."/>
            <person name="James T.Y."/>
        </authorList>
    </citation>
    <scope>NUCLEOTIDE SEQUENCE</scope>
    <source>
        <strain evidence="4">AG</strain>
    </source>
</reference>
<feature type="transmembrane region" description="Helical" evidence="2">
    <location>
        <begin position="431"/>
        <end position="454"/>
    </location>
</feature>
<evidence type="ECO:0000313" key="4">
    <source>
        <dbReference type="EMBL" id="KAI8582940.1"/>
    </source>
</evidence>